<dbReference type="Pfam" id="PF07568">
    <property type="entry name" value="HisKA_2"/>
    <property type="match status" value="1"/>
</dbReference>
<evidence type="ECO:0000256" key="3">
    <source>
        <dbReference type="ARBA" id="ARBA00022553"/>
    </source>
</evidence>
<evidence type="ECO:0000256" key="5">
    <source>
        <dbReference type="ARBA" id="ARBA00022741"/>
    </source>
</evidence>
<evidence type="ECO:0000256" key="8">
    <source>
        <dbReference type="SAM" id="MobiDB-lite"/>
    </source>
</evidence>
<organism evidence="10 11">
    <name type="scientific">Bosea eneae</name>
    <dbReference type="NCBI Taxonomy" id="151454"/>
    <lineage>
        <taxon>Bacteria</taxon>
        <taxon>Pseudomonadati</taxon>
        <taxon>Pseudomonadota</taxon>
        <taxon>Alphaproteobacteria</taxon>
        <taxon>Hyphomicrobiales</taxon>
        <taxon>Boseaceae</taxon>
        <taxon>Bosea</taxon>
    </lineage>
</organism>
<dbReference type="InterPro" id="IPR011495">
    <property type="entry name" value="Sig_transdc_His_kin_sub2_dim/P"/>
</dbReference>
<evidence type="ECO:0000256" key="4">
    <source>
        <dbReference type="ARBA" id="ARBA00022679"/>
    </source>
</evidence>
<evidence type="ECO:0000256" key="7">
    <source>
        <dbReference type="ARBA" id="ARBA00022840"/>
    </source>
</evidence>
<evidence type="ECO:0000313" key="10">
    <source>
        <dbReference type="EMBL" id="MFC5420647.1"/>
    </source>
</evidence>
<keyword evidence="5" id="KW-0547">Nucleotide-binding</keyword>
<evidence type="ECO:0000256" key="2">
    <source>
        <dbReference type="ARBA" id="ARBA00012438"/>
    </source>
</evidence>
<feature type="region of interest" description="Disordered" evidence="8">
    <location>
        <begin position="547"/>
        <end position="576"/>
    </location>
</feature>
<dbReference type="GO" id="GO:0004673">
    <property type="term" value="F:protein histidine kinase activity"/>
    <property type="evidence" value="ECO:0007669"/>
    <property type="project" value="UniProtKB-EC"/>
</dbReference>
<accession>A0ABW0IQR9</accession>
<keyword evidence="11" id="KW-1185">Reference proteome</keyword>
<evidence type="ECO:0000256" key="6">
    <source>
        <dbReference type="ARBA" id="ARBA00022777"/>
    </source>
</evidence>
<feature type="domain" description="Signal transduction histidine kinase subgroup 2 dimerisation and phosphoacceptor" evidence="9">
    <location>
        <begin position="366"/>
        <end position="437"/>
    </location>
</feature>
<evidence type="ECO:0000256" key="1">
    <source>
        <dbReference type="ARBA" id="ARBA00000085"/>
    </source>
</evidence>
<dbReference type="EC" id="2.7.13.3" evidence="2"/>
<keyword evidence="7" id="KW-0067">ATP-binding</keyword>
<keyword evidence="3" id="KW-0597">Phosphoprotein</keyword>
<name>A0ABW0IQR9_9HYPH</name>
<proteinExistence type="predicted"/>
<reference evidence="11" key="1">
    <citation type="journal article" date="2019" name="Int. J. Syst. Evol. Microbiol.">
        <title>The Global Catalogue of Microorganisms (GCM) 10K type strain sequencing project: providing services to taxonomists for standard genome sequencing and annotation.</title>
        <authorList>
            <consortium name="The Broad Institute Genomics Platform"/>
            <consortium name="The Broad Institute Genome Sequencing Center for Infectious Disease"/>
            <person name="Wu L."/>
            <person name="Ma J."/>
        </authorList>
    </citation>
    <scope>NUCLEOTIDE SEQUENCE [LARGE SCALE GENOMIC DNA]</scope>
    <source>
        <strain evidence="11">NCAIM B.01391</strain>
    </source>
</reference>
<comment type="catalytic activity">
    <reaction evidence="1">
        <text>ATP + protein L-histidine = ADP + protein N-phospho-L-histidine.</text>
        <dbReference type="EC" id="2.7.13.3"/>
    </reaction>
</comment>
<sequence>MALSLFRTVRGRLLALMIAIVLPIACLTAAAAVATYRTVFEAIETAQMRAADDFAVRTRVWYRGALRSLVIGAATIRAVSPPPDACGRIAEKALASVSSYEAFQLRVSGRPDCIGGIDASIPPGELAAVASRLAGRAPIKLWVGTEFTNARYDQVTIARRSYLAIYSEFDEGDALLLTKPDPLDDTFDLGSSDKGMMAALLRRGGDVVVARGGAQSDQSWLPQAEIVPTETAHWSAQSRAGPSRTYAARMVAEPDLYVVVSFDGTAEQAAKAQFYALLLAPLLTLALLGLVYMKAIDQQCVRWLRSIETTARARSSSASAHVPLTEEMPRDIRSVAEAFNAMVDEQEVRQSKLRVALDDNRFLVRELHHRVKNSLQVVQSYIGLAKRDRQGEARMALSDAECRVHVLSAAYRFTLADGEMQPVRIDLFLEDVVAMVSSLILTRTQRLESRIETQAELPIDRIIPLGFLIVDVVSRALRAAPGIGLELAVTDAGEGIIDIAITADRATTQLAPPRLFAGLLMQIEAVEVSSPQGRSLGVWRLSHGLPRKGAEAQPSPSAGVISTPTPSPTNAPAGPI</sequence>
<dbReference type="Proteomes" id="UP001596053">
    <property type="component" value="Unassembled WGS sequence"/>
</dbReference>
<comment type="caution">
    <text evidence="10">The sequence shown here is derived from an EMBL/GenBank/DDBJ whole genome shotgun (WGS) entry which is preliminary data.</text>
</comment>
<dbReference type="PANTHER" id="PTHR41523:SF8">
    <property type="entry name" value="ETHYLENE RESPONSE SENSOR PROTEIN"/>
    <property type="match status" value="1"/>
</dbReference>
<dbReference type="RefSeq" id="WP_377799048.1">
    <property type="nucleotide sequence ID" value="NZ_JBHSLW010000018.1"/>
</dbReference>
<protein>
    <recommendedName>
        <fullName evidence="2">histidine kinase</fullName>
        <ecNumber evidence="2">2.7.13.3</ecNumber>
    </recommendedName>
</protein>
<keyword evidence="6 10" id="KW-0418">Kinase</keyword>
<keyword evidence="4 10" id="KW-0808">Transferase</keyword>
<evidence type="ECO:0000259" key="9">
    <source>
        <dbReference type="Pfam" id="PF07568"/>
    </source>
</evidence>
<evidence type="ECO:0000313" key="11">
    <source>
        <dbReference type="Proteomes" id="UP001596053"/>
    </source>
</evidence>
<dbReference type="PANTHER" id="PTHR41523">
    <property type="entry name" value="TWO-COMPONENT SYSTEM SENSOR PROTEIN"/>
    <property type="match status" value="1"/>
</dbReference>
<dbReference type="EMBL" id="JBHSLW010000018">
    <property type="protein sequence ID" value="MFC5420647.1"/>
    <property type="molecule type" value="Genomic_DNA"/>
</dbReference>
<feature type="compositionally biased region" description="Pro residues" evidence="8">
    <location>
        <begin position="565"/>
        <end position="576"/>
    </location>
</feature>
<gene>
    <name evidence="10" type="ORF">ACFPOB_13860</name>
</gene>